<feature type="compositionally biased region" description="Basic and acidic residues" evidence="1">
    <location>
        <begin position="55"/>
        <end position="65"/>
    </location>
</feature>
<reference evidence="2" key="2">
    <citation type="submission" date="2024-10" db="UniProtKB">
        <authorList>
            <consortium name="EnsemblProtists"/>
        </authorList>
    </citation>
    <scope>IDENTIFICATION</scope>
</reference>
<dbReference type="KEGG" id="ehx:EMIHUDRAFT_447520"/>
<name>A0A0D3L1P5_EMIH1</name>
<feature type="compositionally biased region" description="Basic residues" evidence="1">
    <location>
        <begin position="1"/>
        <end position="13"/>
    </location>
</feature>
<dbReference type="HOGENOM" id="CLU_1444556_0_0_1"/>
<dbReference type="RefSeq" id="XP_005794359.1">
    <property type="nucleotide sequence ID" value="XM_005794302.1"/>
</dbReference>
<reference evidence="3" key="1">
    <citation type="journal article" date="2013" name="Nature">
        <title>Pan genome of the phytoplankton Emiliania underpins its global distribution.</title>
        <authorList>
            <person name="Read B.A."/>
            <person name="Kegel J."/>
            <person name="Klute M.J."/>
            <person name="Kuo A."/>
            <person name="Lefebvre S.C."/>
            <person name="Maumus F."/>
            <person name="Mayer C."/>
            <person name="Miller J."/>
            <person name="Monier A."/>
            <person name="Salamov A."/>
            <person name="Young J."/>
            <person name="Aguilar M."/>
            <person name="Claverie J.M."/>
            <person name="Frickenhaus S."/>
            <person name="Gonzalez K."/>
            <person name="Herman E.K."/>
            <person name="Lin Y.C."/>
            <person name="Napier J."/>
            <person name="Ogata H."/>
            <person name="Sarno A.F."/>
            <person name="Shmutz J."/>
            <person name="Schroeder D."/>
            <person name="de Vargas C."/>
            <person name="Verret F."/>
            <person name="von Dassow P."/>
            <person name="Valentin K."/>
            <person name="Van de Peer Y."/>
            <person name="Wheeler G."/>
            <person name="Dacks J.B."/>
            <person name="Delwiche C.F."/>
            <person name="Dyhrman S.T."/>
            <person name="Glockner G."/>
            <person name="John U."/>
            <person name="Richards T."/>
            <person name="Worden A.Z."/>
            <person name="Zhang X."/>
            <person name="Grigoriev I.V."/>
            <person name="Allen A.E."/>
            <person name="Bidle K."/>
            <person name="Borodovsky M."/>
            <person name="Bowler C."/>
            <person name="Brownlee C."/>
            <person name="Cock J.M."/>
            <person name="Elias M."/>
            <person name="Gladyshev V.N."/>
            <person name="Groth M."/>
            <person name="Guda C."/>
            <person name="Hadaegh A."/>
            <person name="Iglesias-Rodriguez M.D."/>
            <person name="Jenkins J."/>
            <person name="Jones B.M."/>
            <person name="Lawson T."/>
            <person name="Leese F."/>
            <person name="Lindquist E."/>
            <person name="Lobanov A."/>
            <person name="Lomsadze A."/>
            <person name="Malik S.B."/>
            <person name="Marsh M.E."/>
            <person name="Mackinder L."/>
            <person name="Mock T."/>
            <person name="Mueller-Roeber B."/>
            <person name="Pagarete A."/>
            <person name="Parker M."/>
            <person name="Probert I."/>
            <person name="Quesneville H."/>
            <person name="Raines C."/>
            <person name="Rensing S.A."/>
            <person name="Riano-Pachon D.M."/>
            <person name="Richier S."/>
            <person name="Rokitta S."/>
            <person name="Shiraiwa Y."/>
            <person name="Soanes D.M."/>
            <person name="van der Giezen M."/>
            <person name="Wahlund T.M."/>
            <person name="Williams B."/>
            <person name="Wilson W."/>
            <person name="Wolfe G."/>
            <person name="Wurch L.L."/>
        </authorList>
    </citation>
    <scope>NUCLEOTIDE SEQUENCE</scope>
</reference>
<dbReference type="EnsemblProtists" id="EOD41930">
    <property type="protein sequence ID" value="EOD41930"/>
    <property type="gene ID" value="EMIHUDRAFT_447520"/>
</dbReference>
<accession>A0A0D3L1P5</accession>
<dbReference type="PaxDb" id="2903-EOD41930"/>
<evidence type="ECO:0000256" key="1">
    <source>
        <dbReference type="SAM" id="MobiDB-lite"/>
    </source>
</evidence>
<dbReference type="GeneID" id="17287200"/>
<evidence type="ECO:0000313" key="3">
    <source>
        <dbReference type="Proteomes" id="UP000013827"/>
    </source>
</evidence>
<evidence type="ECO:0000313" key="2">
    <source>
        <dbReference type="EnsemblProtists" id="EOD41930"/>
    </source>
</evidence>
<dbReference type="AlphaFoldDB" id="A0A0D3L1P5"/>
<keyword evidence="3" id="KW-1185">Reference proteome</keyword>
<feature type="compositionally biased region" description="Basic residues" evidence="1">
    <location>
        <begin position="23"/>
        <end position="35"/>
    </location>
</feature>
<proteinExistence type="predicted"/>
<organism evidence="2 3">
    <name type="scientific">Emiliania huxleyi (strain CCMP1516)</name>
    <dbReference type="NCBI Taxonomy" id="280463"/>
    <lineage>
        <taxon>Eukaryota</taxon>
        <taxon>Haptista</taxon>
        <taxon>Haptophyta</taxon>
        <taxon>Prymnesiophyceae</taxon>
        <taxon>Isochrysidales</taxon>
        <taxon>Noelaerhabdaceae</taxon>
        <taxon>Emiliania</taxon>
    </lineage>
</organism>
<feature type="region of interest" description="Disordered" evidence="1">
    <location>
        <begin position="1"/>
        <end position="110"/>
    </location>
</feature>
<protein>
    <submittedName>
        <fullName evidence="2">Uncharacterized protein</fullName>
    </submittedName>
</protein>
<feature type="compositionally biased region" description="Basic residues" evidence="1">
    <location>
        <begin position="71"/>
        <end position="94"/>
    </location>
</feature>
<dbReference type="Proteomes" id="UP000013827">
    <property type="component" value="Unassembled WGS sequence"/>
</dbReference>
<sequence length="188" mass="21035">PSGHRAVQRRPPRRPPAADQPRHRLPLGRRHRRRLEHSGRGCGRQAADSGGQGQRVERRLRELQAAERQAARLRTRRQGRQGRARQGRARRARAGARADTEGGGLGRRLGRVPLGRLRRGLAAPSRGNRTHLTTEWPHTLFRVAALRDVCAGHRVSGGWRGTKDKGASGRREKRKVNILILSSCACRE</sequence>